<keyword evidence="1" id="KW-1133">Transmembrane helix</keyword>
<evidence type="ECO:0000313" key="2">
    <source>
        <dbReference type="EMBL" id="NNU78409.1"/>
    </source>
</evidence>
<comment type="caution">
    <text evidence="2">The sequence shown here is derived from an EMBL/GenBank/DDBJ whole genome shotgun (WGS) entry which is preliminary data.</text>
</comment>
<keyword evidence="1" id="KW-0812">Transmembrane</keyword>
<sequence length="73" mass="8591">MKNIKVKWIITIVGIMLIVFSWIHYGKLNITVGVLCLVLVLIFMIWRYSDKSVKKHENKKQCNGMLKIIFLIL</sequence>
<organism evidence="2 3">
    <name type="scientific">Clostridium estertheticum</name>
    <dbReference type="NCBI Taxonomy" id="238834"/>
    <lineage>
        <taxon>Bacteria</taxon>
        <taxon>Bacillati</taxon>
        <taxon>Bacillota</taxon>
        <taxon>Clostridia</taxon>
        <taxon>Eubacteriales</taxon>
        <taxon>Clostridiaceae</taxon>
        <taxon>Clostridium</taxon>
    </lineage>
</organism>
<feature type="transmembrane region" description="Helical" evidence="1">
    <location>
        <begin position="30"/>
        <end position="49"/>
    </location>
</feature>
<name>A0A7Y3T334_9CLOT</name>
<dbReference type="Proteomes" id="UP000531659">
    <property type="component" value="Unassembled WGS sequence"/>
</dbReference>
<dbReference type="AlphaFoldDB" id="A0A7Y3T334"/>
<keyword evidence="1" id="KW-0472">Membrane</keyword>
<reference evidence="2 3" key="1">
    <citation type="submission" date="2020-05" db="EMBL/GenBank/DDBJ databases">
        <title>Complete genome of Clostridium estertheticum subspecies estertheticum, isolated from Vacuum packed lamb meat from New Zealand imported to Switzerland.</title>
        <authorList>
            <person name="Wambui J."/>
            <person name="Stevens M.J.A."/>
            <person name="Stephan R."/>
        </authorList>
    </citation>
    <scope>NUCLEOTIDE SEQUENCE [LARGE SCALE GENOMIC DNA]</scope>
    <source>
        <strain evidence="2 3">CEST001</strain>
    </source>
</reference>
<dbReference type="EMBL" id="JABEYB010000023">
    <property type="protein sequence ID" value="NNU78409.1"/>
    <property type="molecule type" value="Genomic_DNA"/>
</dbReference>
<proteinExistence type="predicted"/>
<gene>
    <name evidence="2" type="ORF">HLQ16_21125</name>
</gene>
<accession>A0A7Y3T334</accession>
<feature type="transmembrane region" description="Helical" evidence="1">
    <location>
        <begin position="7"/>
        <end position="24"/>
    </location>
</feature>
<evidence type="ECO:0000313" key="3">
    <source>
        <dbReference type="Proteomes" id="UP000531659"/>
    </source>
</evidence>
<dbReference type="RefSeq" id="WP_171298977.1">
    <property type="nucleotide sequence ID" value="NZ_CP077618.1"/>
</dbReference>
<evidence type="ECO:0000256" key="1">
    <source>
        <dbReference type="SAM" id="Phobius"/>
    </source>
</evidence>
<protein>
    <submittedName>
        <fullName evidence="2">Uncharacterized protein</fullName>
    </submittedName>
</protein>